<evidence type="ECO:0000256" key="1">
    <source>
        <dbReference type="SAM" id="MobiDB-lite"/>
    </source>
</evidence>
<protein>
    <submittedName>
        <fullName evidence="2">Uncharacterized protein</fullName>
    </submittedName>
</protein>
<sequence length="101" mass="12053">KQAKEELKNKNYEVSKSLFEKARDIYLQLNYMGKVNVIEKQLAQIKRVIEYEQRSKKEPVAEIENMIGKVQERKEHIVKPELSKIQDTQENISQDDKKLEY</sequence>
<gene>
    <name evidence="2" type="ORF">S01H4_19213</name>
</gene>
<dbReference type="EMBL" id="BART01008552">
    <property type="protein sequence ID" value="GAG55086.1"/>
    <property type="molecule type" value="Genomic_DNA"/>
</dbReference>
<name>X1A4E1_9ZZZZ</name>
<comment type="caution">
    <text evidence="2">The sequence shown here is derived from an EMBL/GenBank/DDBJ whole genome shotgun (WGS) entry which is preliminary data.</text>
</comment>
<organism evidence="2">
    <name type="scientific">marine sediment metagenome</name>
    <dbReference type="NCBI Taxonomy" id="412755"/>
    <lineage>
        <taxon>unclassified sequences</taxon>
        <taxon>metagenomes</taxon>
        <taxon>ecological metagenomes</taxon>
    </lineage>
</organism>
<reference evidence="2" key="1">
    <citation type="journal article" date="2014" name="Front. Microbiol.">
        <title>High frequency of phylogenetically diverse reductive dehalogenase-homologous genes in deep subseafloor sedimentary metagenomes.</title>
        <authorList>
            <person name="Kawai M."/>
            <person name="Futagami T."/>
            <person name="Toyoda A."/>
            <person name="Takaki Y."/>
            <person name="Nishi S."/>
            <person name="Hori S."/>
            <person name="Arai W."/>
            <person name="Tsubouchi T."/>
            <person name="Morono Y."/>
            <person name="Uchiyama I."/>
            <person name="Ito T."/>
            <person name="Fujiyama A."/>
            <person name="Inagaki F."/>
            <person name="Takami H."/>
        </authorList>
    </citation>
    <scope>NUCLEOTIDE SEQUENCE</scope>
    <source>
        <strain evidence="2">Expedition CK06-06</strain>
    </source>
</reference>
<feature type="non-terminal residue" evidence="2">
    <location>
        <position position="1"/>
    </location>
</feature>
<feature type="region of interest" description="Disordered" evidence="1">
    <location>
        <begin position="81"/>
        <end position="101"/>
    </location>
</feature>
<proteinExistence type="predicted"/>
<accession>X1A4E1</accession>
<dbReference type="AlphaFoldDB" id="X1A4E1"/>
<evidence type="ECO:0000313" key="2">
    <source>
        <dbReference type="EMBL" id="GAG55086.1"/>
    </source>
</evidence>